<reference evidence="12" key="1">
    <citation type="submission" date="2018-07" db="EMBL/GenBank/DDBJ databases">
        <title>Genome sequencing of Paracoccus sp. SC2-6.</title>
        <authorList>
            <person name="Heo J."/>
            <person name="Kim S.-J."/>
            <person name="Kwon S.-W."/>
        </authorList>
    </citation>
    <scope>NUCLEOTIDE SEQUENCE [LARGE SCALE GENOMIC DNA]</scope>
    <source>
        <strain evidence="12">SC2-6</strain>
    </source>
</reference>
<keyword evidence="4" id="KW-0443">Lipid metabolism</keyword>
<evidence type="ECO:0000313" key="11">
    <source>
        <dbReference type="EMBL" id="AXC50010.1"/>
    </source>
</evidence>
<keyword evidence="3 11" id="KW-0808">Transferase</keyword>
<comment type="catalytic activity">
    <reaction evidence="10">
        <text>a (3R)-hydroxyacyl-[ACP] + L-ornithine = a lyso-ornithine lipid + holo-[ACP] + H(+)</text>
        <dbReference type="Rhea" id="RHEA:20633"/>
        <dbReference type="Rhea" id="RHEA-COMP:9685"/>
        <dbReference type="Rhea" id="RHEA-COMP:9945"/>
        <dbReference type="ChEBI" id="CHEBI:15378"/>
        <dbReference type="ChEBI" id="CHEBI:46911"/>
        <dbReference type="ChEBI" id="CHEBI:64479"/>
        <dbReference type="ChEBI" id="CHEBI:78827"/>
        <dbReference type="ChEBI" id="CHEBI:138482"/>
        <dbReference type="EC" id="2.3.2.30"/>
    </reaction>
    <physiologicalReaction direction="left-to-right" evidence="10">
        <dbReference type="Rhea" id="RHEA:20634"/>
    </physiologicalReaction>
</comment>
<gene>
    <name evidence="11" type="ORF">DRW48_10180</name>
</gene>
<dbReference type="PANTHER" id="PTHR37323:SF1">
    <property type="entry name" value="L-ORNITHINE N(ALPHA)-ACYLTRANSFERASE"/>
    <property type="match status" value="1"/>
</dbReference>
<accession>A0A344PKV5</accession>
<organism evidence="11 12">
    <name type="scientific">Paracoccus suum</name>
    <dbReference type="NCBI Taxonomy" id="2259340"/>
    <lineage>
        <taxon>Bacteria</taxon>
        <taxon>Pseudomonadati</taxon>
        <taxon>Pseudomonadota</taxon>
        <taxon>Alphaproteobacteria</taxon>
        <taxon>Rhodobacterales</taxon>
        <taxon>Paracoccaceae</taxon>
        <taxon>Paracoccus</taxon>
    </lineage>
</organism>
<evidence type="ECO:0000256" key="7">
    <source>
        <dbReference type="ARBA" id="ARBA00039058"/>
    </source>
</evidence>
<sequence>MLSLLKGRYVVRVAAAEADLQAAQRLRWLCFIGARNGTQDGTNGARLDADHLDDVCQHVLIEDRASGTLVACFRMLLLQGGAEIERSYSAQHYNLAALREFNGPMVEIGRFCIHPEWSDPDILRVAWGALATHVEAEGVELLFGCSSFFGTEPGAYTDAFAMLAARHLAPKRWLPRVKAPNVFRFARVLKAMRPDARRAQAGMPPLLRSYLAMGGWVSDHAVVDRKLGTLHVFTGLEISAIPPARRRLLRAIGG</sequence>
<dbReference type="AlphaFoldDB" id="A0A344PKV5"/>
<name>A0A344PKV5_9RHOB</name>
<dbReference type="GO" id="GO:0006629">
    <property type="term" value="P:lipid metabolic process"/>
    <property type="evidence" value="ECO:0007669"/>
    <property type="project" value="UniProtKB-KW"/>
</dbReference>
<proteinExistence type="inferred from homology"/>
<dbReference type="RefSeq" id="WP_114076329.1">
    <property type="nucleotide sequence ID" value="NZ_CP030918.1"/>
</dbReference>
<evidence type="ECO:0000256" key="9">
    <source>
        <dbReference type="ARBA" id="ARBA00045724"/>
    </source>
</evidence>
<dbReference type="EMBL" id="CP030918">
    <property type="protein sequence ID" value="AXC50010.1"/>
    <property type="molecule type" value="Genomic_DNA"/>
</dbReference>
<evidence type="ECO:0000256" key="2">
    <source>
        <dbReference type="ARBA" id="ARBA00022516"/>
    </source>
</evidence>
<protein>
    <recommendedName>
        <fullName evidence="8">L-ornithine N(alpha)-acyltransferase</fullName>
        <ecNumber evidence="7">2.3.2.30</ecNumber>
    </recommendedName>
</protein>
<dbReference type="InterPro" id="IPR016181">
    <property type="entry name" value="Acyl_CoA_acyltransferase"/>
</dbReference>
<dbReference type="Pfam" id="PF13444">
    <property type="entry name" value="Acetyltransf_5"/>
    <property type="match status" value="1"/>
</dbReference>
<keyword evidence="12" id="KW-1185">Reference proteome</keyword>
<keyword evidence="2" id="KW-0444">Lipid biosynthesis</keyword>
<dbReference type="EC" id="2.3.2.30" evidence="7"/>
<dbReference type="GO" id="GO:0043810">
    <property type="term" value="F:ornithine-acyl [acyl carrier protein] N-acyltransferase activity"/>
    <property type="evidence" value="ECO:0007669"/>
    <property type="project" value="UniProtKB-EC"/>
</dbReference>
<evidence type="ECO:0000256" key="10">
    <source>
        <dbReference type="ARBA" id="ARBA00047785"/>
    </source>
</evidence>
<dbReference type="KEGG" id="pars:DRW48_10180"/>
<comment type="similarity">
    <text evidence="6">Belongs to the acetyltransferase family. OlsB subfamily.</text>
</comment>
<evidence type="ECO:0000256" key="3">
    <source>
        <dbReference type="ARBA" id="ARBA00022679"/>
    </source>
</evidence>
<evidence type="ECO:0000256" key="6">
    <source>
        <dbReference type="ARBA" id="ARBA00038095"/>
    </source>
</evidence>
<dbReference type="SUPFAM" id="SSF55729">
    <property type="entry name" value="Acyl-CoA N-acyltransferases (Nat)"/>
    <property type="match status" value="1"/>
</dbReference>
<comment type="function">
    <text evidence="9">Catalyzes the first step in the biosynthesis of ornithine lipids, which are phosphorus-free membrane lipids. Catalyzes the 3-hydroxyacyl-acyl carrier protein-dependent acylation of ornithine to form lyso-ornithine lipid (LOL).</text>
</comment>
<evidence type="ECO:0000313" key="12">
    <source>
        <dbReference type="Proteomes" id="UP000252023"/>
    </source>
</evidence>
<keyword evidence="5" id="KW-0012">Acyltransferase</keyword>
<evidence type="ECO:0000256" key="5">
    <source>
        <dbReference type="ARBA" id="ARBA00023315"/>
    </source>
</evidence>
<dbReference type="OrthoDB" id="9787072at2"/>
<dbReference type="InterPro" id="IPR052351">
    <property type="entry name" value="Ornithine_N-alpha-AT"/>
</dbReference>
<dbReference type="Gene3D" id="3.40.630.30">
    <property type="match status" value="1"/>
</dbReference>
<dbReference type="Proteomes" id="UP000252023">
    <property type="component" value="Chromosome"/>
</dbReference>
<evidence type="ECO:0000256" key="4">
    <source>
        <dbReference type="ARBA" id="ARBA00023098"/>
    </source>
</evidence>
<comment type="pathway">
    <text evidence="1">Lipid metabolism.</text>
</comment>
<dbReference type="PANTHER" id="PTHR37323">
    <property type="entry name" value="GCN5-RELATED N-ACETYLTRANSFERASE"/>
    <property type="match status" value="1"/>
</dbReference>
<evidence type="ECO:0000256" key="8">
    <source>
        <dbReference type="ARBA" id="ARBA00039866"/>
    </source>
</evidence>
<evidence type="ECO:0000256" key="1">
    <source>
        <dbReference type="ARBA" id="ARBA00005189"/>
    </source>
</evidence>